<dbReference type="PATRIC" id="fig|452652.3.peg.3566"/>
<proteinExistence type="predicted"/>
<evidence type="ECO:0008006" key="5">
    <source>
        <dbReference type="Google" id="ProtNLM"/>
    </source>
</evidence>
<keyword evidence="4" id="KW-1185">Reference proteome</keyword>
<evidence type="ECO:0000313" key="4">
    <source>
        <dbReference type="Proteomes" id="UP000007076"/>
    </source>
</evidence>
<feature type="domain" description="Abortive infection phage resistance protein N-terminal" evidence="2">
    <location>
        <begin position="33"/>
        <end position="177"/>
    </location>
</feature>
<evidence type="ECO:0000259" key="1">
    <source>
        <dbReference type="Pfam" id="PF10592"/>
    </source>
</evidence>
<gene>
    <name evidence="3" type="ordered locus">KSE_35660</name>
</gene>
<dbReference type="EMBL" id="AP010968">
    <property type="protein sequence ID" value="BAJ29371.1"/>
    <property type="molecule type" value="Genomic_DNA"/>
</dbReference>
<evidence type="ECO:0000313" key="3">
    <source>
        <dbReference type="EMBL" id="BAJ29371.1"/>
    </source>
</evidence>
<dbReference type="eggNOG" id="ENOG502Z7VT">
    <property type="taxonomic scope" value="Bacteria"/>
</dbReference>
<reference evidence="3 4" key="1">
    <citation type="journal article" date="2010" name="DNA Res.">
        <title>Genome sequence of Kitasatospora setae NBRC 14216T: an evolutionary snapshot of the family Streptomycetaceae.</title>
        <authorList>
            <person name="Ichikawa N."/>
            <person name="Oguchi A."/>
            <person name="Ikeda H."/>
            <person name="Ishikawa J."/>
            <person name="Kitani S."/>
            <person name="Watanabe Y."/>
            <person name="Nakamura S."/>
            <person name="Katano Y."/>
            <person name="Kishi E."/>
            <person name="Sasagawa M."/>
            <person name="Ankai A."/>
            <person name="Fukui S."/>
            <person name="Hashimoto Y."/>
            <person name="Kamata S."/>
            <person name="Otoguro M."/>
            <person name="Tanikawa S."/>
            <person name="Nihira T."/>
            <person name="Horinouchi S."/>
            <person name="Ohnishi Y."/>
            <person name="Hayakawa M."/>
            <person name="Kuzuyama T."/>
            <person name="Arisawa A."/>
            <person name="Nomoto F."/>
            <person name="Miura H."/>
            <person name="Takahashi Y."/>
            <person name="Fujita N."/>
        </authorList>
    </citation>
    <scope>NUCLEOTIDE SEQUENCE [LARGE SCALE GENOMIC DNA]</scope>
    <source>
        <strain evidence="4">ATCC 33774 / DSM 43861 / JCM 3304 / KCC A-0304 / NBRC 14216 / KM-6054</strain>
    </source>
</reference>
<dbReference type="Pfam" id="PF10592">
    <property type="entry name" value="AIPR"/>
    <property type="match status" value="1"/>
</dbReference>
<feature type="domain" description="Abortive phage infection protein C-terminal" evidence="1">
    <location>
        <begin position="232"/>
        <end position="544"/>
    </location>
</feature>
<dbReference type="InterPro" id="IPR055101">
    <property type="entry name" value="AIPR_N"/>
</dbReference>
<dbReference type="InterPro" id="IPR018891">
    <property type="entry name" value="AIPR_C"/>
</dbReference>
<dbReference type="HOGENOM" id="CLU_019647_0_0_11"/>
<dbReference type="STRING" id="452652.KSE_35660"/>
<dbReference type="AlphaFoldDB" id="E4NDU0"/>
<dbReference type="Pfam" id="PF22879">
    <property type="entry name" value="AIPR_N"/>
    <property type="match status" value="1"/>
</dbReference>
<name>E4NDU0_KITSK</name>
<dbReference type="KEGG" id="ksk:KSE_35660"/>
<accession>E4NDU0</accession>
<dbReference type="Proteomes" id="UP000007076">
    <property type="component" value="Chromosome"/>
</dbReference>
<sequence>MAEQDLSEYARSLVADVQATAEAEGSTTHPAVFTARVLYDLEQAGVLENPFSAYHSGRGFEVYGYGVSTDGTTLDLFVTEFDLAPLDRKATKAQMDAAFKRLLGFARRCREGLKQYIDESSDVHDMCEAVDKALSEVARIRLFYLSNRICTASEVPPTEFDGLPVSREVWDLARLHRNETSGSLAEPIMVDFDPPLPCVLTPSDEPDHSVVLGVIPGSTLADLYESHWTRLLELNVRSFLQARGNVNRGIRETILKAPGRFLAYNNGITATATEVGFVRDSEGRPTHVSSVQGLQIVNGGQTTASLYYARARDRADLSHVQVQMKLTKVAPERLTDIVKRISEYSNTQNRVTQVDFSSNDAYHVDVQRYTRSLWAPAADGSTQETHWFYERARGQYTDELTKAQTPSRQKKFKQINPLKQKFTKADLAKYVHSWEQLPHLVGRGAQKNFVEFTIRLADDPPKVDVQYCRRVIAMAILFKAVDKIAGVHKAASHKSLVTTYTMARLSLAAGRRIDLDRIWHEQRISPVLEAAIDSLCPLVMKTVLRPQRGNNVGEWAKKGDCWDAVSRVSWTVPGELEQELREVPLHAASLSVGSDVATEGREAELLAVPVDEWFAIARWAKETHSLDPWQRQLVQAVGRRLELDEKVPVTQASQALHTRNEALGLGFRP</sequence>
<evidence type="ECO:0000259" key="2">
    <source>
        <dbReference type="Pfam" id="PF22879"/>
    </source>
</evidence>
<organism evidence="3 4">
    <name type="scientific">Kitasatospora setae (strain ATCC 33774 / DSM 43861 / JCM 3304 / KCC A-0304 / NBRC 14216 / KM-6054)</name>
    <name type="common">Streptomyces setae</name>
    <dbReference type="NCBI Taxonomy" id="452652"/>
    <lineage>
        <taxon>Bacteria</taxon>
        <taxon>Bacillati</taxon>
        <taxon>Actinomycetota</taxon>
        <taxon>Actinomycetes</taxon>
        <taxon>Kitasatosporales</taxon>
        <taxon>Streptomycetaceae</taxon>
        <taxon>Kitasatospora</taxon>
    </lineage>
</organism>
<dbReference type="RefSeq" id="WP_014136677.1">
    <property type="nucleotide sequence ID" value="NC_016109.1"/>
</dbReference>
<protein>
    <recommendedName>
        <fullName evidence="5">Abortive infection phage resistance protein</fullName>
    </recommendedName>
</protein>